<dbReference type="OrthoDB" id="4096910at2759"/>
<dbReference type="GO" id="GO:0005789">
    <property type="term" value="C:endoplasmic reticulum membrane"/>
    <property type="evidence" value="ECO:0007669"/>
    <property type="project" value="UniProtKB-SubCell"/>
</dbReference>
<dbReference type="PANTHER" id="PTHR15414">
    <property type="entry name" value="OS-9-RELATED"/>
    <property type="match status" value="1"/>
</dbReference>
<comment type="subcellular location">
    <subcellularLocation>
        <location evidence="1 7">Endoplasmic reticulum membrane</location>
        <topology evidence="1 7">Peripheral membrane protein</topology>
        <orientation evidence="1 7">Lumenal side</orientation>
    </subcellularLocation>
</comment>
<evidence type="ECO:0000256" key="3">
    <source>
        <dbReference type="ARBA" id="ARBA00022729"/>
    </source>
</evidence>
<keyword evidence="6" id="KW-1015">Disulfide bond</keyword>
<evidence type="ECO:0000256" key="7">
    <source>
        <dbReference type="RuleBase" id="RU369099"/>
    </source>
</evidence>
<dbReference type="Gene3D" id="2.70.130.10">
    <property type="entry name" value="Mannose-6-phosphate receptor binding domain"/>
    <property type="match status" value="1"/>
</dbReference>
<dbReference type="EMBL" id="KV454412">
    <property type="protein sequence ID" value="ODQ64404.1"/>
    <property type="molecule type" value="Genomic_DNA"/>
</dbReference>
<protein>
    <recommendedName>
        <fullName evidence="7">Endoplasmic reticulum lectin</fullName>
    </recommendedName>
    <alternativeName>
        <fullName evidence="7">Protein OS-9 homolog</fullName>
    </alternativeName>
</protein>
<dbReference type="Proteomes" id="UP000095009">
    <property type="component" value="Unassembled WGS sequence"/>
</dbReference>
<comment type="similarity">
    <text evidence="2 7">Belongs to the OS-9 family.</text>
</comment>
<dbReference type="PROSITE" id="PS51914">
    <property type="entry name" value="MRH"/>
    <property type="match status" value="1"/>
</dbReference>
<dbReference type="SUPFAM" id="SSF50911">
    <property type="entry name" value="Mannose 6-phosphate receptor domain"/>
    <property type="match status" value="1"/>
</dbReference>
<keyword evidence="11" id="KW-1185">Reference proteome</keyword>
<proteinExistence type="inferred from homology"/>
<evidence type="ECO:0000256" key="5">
    <source>
        <dbReference type="ARBA" id="ARBA00022824"/>
    </source>
</evidence>
<name>A0A1E3PGR1_9ASCO</name>
<organism evidence="10 11">
    <name type="scientific">Nadsonia fulvescens var. elongata DSM 6958</name>
    <dbReference type="NCBI Taxonomy" id="857566"/>
    <lineage>
        <taxon>Eukaryota</taxon>
        <taxon>Fungi</taxon>
        <taxon>Dikarya</taxon>
        <taxon>Ascomycota</taxon>
        <taxon>Saccharomycotina</taxon>
        <taxon>Dipodascomycetes</taxon>
        <taxon>Dipodascales</taxon>
        <taxon>Dipodascales incertae sedis</taxon>
        <taxon>Nadsonia</taxon>
    </lineage>
</organism>
<keyword evidence="4 7" id="KW-0430">Lectin</keyword>
<dbReference type="GO" id="GO:0030968">
    <property type="term" value="P:endoplasmic reticulum unfolded protein response"/>
    <property type="evidence" value="ECO:0007669"/>
    <property type="project" value="UniProtKB-UniRule"/>
</dbReference>
<sequence length="382" mass="43158">MTQFHQVDQRGVPVLPPAPDLRQFFILGSNRPDGETEKEYRHAISSISGELRANETTLLDDIKTDMYIDTKGDTRYLVQKLNHGSKCDITGLNRTTEVQLFCDSTVPASQARINWITEFKTCRYMVGIGTSLLCKSEFFQPLTTNDEPNTMRCFPIIDRENAQPQMEAYRSIAEIIHDRPKNRTESYQKSKPEFDSEKTLIFSRGKIAAAAPTIHNAEPLDLEVQELINQLFKKSELAKDSESKVEKENPNLELVWVSGDSTESLEKTGELPNAKSSEPSNKKINEINEEAMAEFMNKLLANIGFSEEYLTGPMNEDFEEMMEPIVSQASENYLDYQNKLPDGQVESLEEKSSLSSNSLDDTDAITTNNVSPVEIPIVHDEL</sequence>
<feature type="non-terminal residue" evidence="10">
    <location>
        <position position="1"/>
    </location>
</feature>
<keyword evidence="3" id="KW-0732">Signal</keyword>
<evidence type="ECO:0000256" key="6">
    <source>
        <dbReference type="ARBA" id="ARBA00023157"/>
    </source>
</evidence>
<dbReference type="STRING" id="857566.A0A1E3PGR1"/>
<dbReference type="InterPro" id="IPR044865">
    <property type="entry name" value="MRH_dom"/>
</dbReference>
<dbReference type="InterPro" id="IPR009011">
    <property type="entry name" value="Man6P_isomerase_rcpt-bd_dom_sf"/>
</dbReference>
<gene>
    <name evidence="10" type="ORF">NADFUDRAFT_83886</name>
</gene>
<evidence type="ECO:0000256" key="4">
    <source>
        <dbReference type="ARBA" id="ARBA00022734"/>
    </source>
</evidence>
<dbReference type="GO" id="GO:0030246">
    <property type="term" value="F:carbohydrate binding"/>
    <property type="evidence" value="ECO:0007669"/>
    <property type="project" value="UniProtKB-UniRule"/>
</dbReference>
<dbReference type="GO" id="GO:0005788">
    <property type="term" value="C:endoplasmic reticulum lumen"/>
    <property type="evidence" value="ECO:0007669"/>
    <property type="project" value="UniProtKB-UniRule"/>
</dbReference>
<dbReference type="AlphaFoldDB" id="A0A1E3PGR1"/>
<keyword evidence="7" id="KW-0472">Membrane</keyword>
<dbReference type="GO" id="GO:0030970">
    <property type="term" value="P:retrograde protein transport, ER to cytosol"/>
    <property type="evidence" value="ECO:0007669"/>
    <property type="project" value="TreeGrafter"/>
</dbReference>
<evidence type="ECO:0000256" key="2">
    <source>
        <dbReference type="ARBA" id="ARBA00009918"/>
    </source>
</evidence>
<dbReference type="PANTHER" id="PTHR15414:SF0">
    <property type="entry name" value="ENDOPLASMIC RETICULUM LECTIN 1"/>
    <property type="match status" value="1"/>
</dbReference>
<dbReference type="InterPro" id="IPR045149">
    <property type="entry name" value="OS-9-like"/>
</dbReference>
<evidence type="ECO:0000259" key="9">
    <source>
        <dbReference type="PROSITE" id="PS51914"/>
    </source>
</evidence>
<reference evidence="10 11" key="1">
    <citation type="journal article" date="2016" name="Proc. Natl. Acad. Sci. U.S.A.">
        <title>Comparative genomics of biotechnologically important yeasts.</title>
        <authorList>
            <person name="Riley R."/>
            <person name="Haridas S."/>
            <person name="Wolfe K.H."/>
            <person name="Lopes M.R."/>
            <person name="Hittinger C.T."/>
            <person name="Goeker M."/>
            <person name="Salamov A.A."/>
            <person name="Wisecaver J.H."/>
            <person name="Long T.M."/>
            <person name="Calvey C.H."/>
            <person name="Aerts A.L."/>
            <person name="Barry K.W."/>
            <person name="Choi C."/>
            <person name="Clum A."/>
            <person name="Coughlan A.Y."/>
            <person name="Deshpande S."/>
            <person name="Douglass A.P."/>
            <person name="Hanson S.J."/>
            <person name="Klenk H.-P."/>
            <person name="LaButti K.M."/>
            <person name="Lapidus A."/>
            <person name="Lindquist E.A."/>
            <person name="Lipzen A.M."/>
            <person name="Meier-Kolthoff J.P."/>
            <person name="Ohm R.A."/>
            <person name="Otillar R.P."/>
            <person name="Pangilinan J.L."/>
            <person name="Peng Y."/>
            <person name="Rokas A."/>
            <person name="Rosa C.A."/>
            <person name="Scheuner C."/>
            <person name="Sibirny A.A."/>
            <person name="Slot J.C."/>
            <person name="Stielow J.B."/>
            <person name="Sun H."/>
            <person name="Kurtzman C.P."/>
            <person name="Blackwell M."/>
            <person name="Grigoriev I.V."/>
            <person name="Jeffries T.W."/>
        </authorList>
    </citation>
    <scope>NUCLEOTIDE SEQUENCE [LARGE SCALE GENOMIC DNA]</scope>
    <source>
        <strain evidence="10 11">DSM 6958</strain>
    </source>
</reference>
<evidence type="ECO:0000256" key="8">
    <source>
        <dbReference type="SAM" id="MobiDB-lite"/>
    </source>
</evidence>
<comment type="function">
    <text evidence="7">Lectin involved in the quality control of the secretory pathway. As a member of the endoplasmic reticulum-associated degradation lumenal (ERAD-L) surveillance system, targets misfolded endoplasmic reticulum lumenal glycoproteins for degradation.</text>
</comment>
<keyword evidence="5 7" id="KW-0256">Endoplasmic reticulum</keyword>
<evidence type="ECO:0000313" key="11">
    <source>
        <dbReference type="Proteomes" id="UP000095009"/>
    </source>
</evidence>
<accession>A0A1E3PGR1</accession>
<evidence type="ECO:0000313" key="10">
    <source>
        <dbReference type="EMBL" id="ODQ64404.1"/>
    </source>
</evidence>
<feature type="domain" description="MRH" evidence="9">
    <location>
        <begin position="1"/>
        <end position="136"/>
    </location>
</feature>
<feature type="region of interest" description="Disordered" evidence="8">
    <location>
        <begin position="343"/>
        <end position="366"/>
    </location>
</feature>
<evidence type="ECO:0000256" key="1">
    <source>
        <dbReference type="ARBA" id="ARBA00004367"/>
    </source>
</evidence>